<keyword evidence="1" id="KW-0472">Membrane</keyword>
<dbReference type="InterPro" id="IPR010865">
    <property type="entry name" value="DUF1499"/>
</dbReference>
<reference evidence="2 3" key="1">
    <citation type="submission" date="2020-08" db="EMBL/GenBank/DDBJ databases">
        <title>Genomic Encyclopedia of Type Strains, Phase IV (KMG-IV): sequencing the most valuable type-strain genomes for metagenomic binning, comparative biology and taxonomic classification.</title>
        <authorList>
            <person name="Goeker M."/>
        </authorList>
    </citation>
    <scope>NUCLEOTIDE SEQUENCE [LARGE SCALE GENOMIC DNA]</scope>
    <source>
        <strain evidence="2 3">DSM 25481</strain>
    </source>
</reference>
<accession>A0A7W6GE63</accession>
<feature type="transmembrane region" description="Helical" evidence="1">
    <location>
        <begin position="48"/>
        <end position="71"/>
    </location>
</feature>
<sequence>MTLDLRLTPRGRSRLAGAALALAGFAICVTLYSMLLLRSHAVAAGPGFAAFASGLAIAGFAVLTGLAAMAAVWRSGRRGGVRAIFATLLGTAVLAGPLYVAFGHGSWPTRIDDVSTDLADPPRFERAAHDRMTGDLPAPPKLIPAEQAQRQRSAYPDLAPLRLALPPDDVAGLVLGVVESRGWRILGPTAFPRGGPPTGRIEAVAASSILGLQSDVSIRVRPEGDGARVDMRSASRVGGVDFGAGAARIRSFLADLAAAANAVP</sequence>
<dbReference type="Proteomes" id="UP000528964">
    <property type="component" value="Unassembled WGS sequence"/>
</dbReference>
<evidence type="ECO:0000313" key="2">
    <source>
        <dbReference type="EMBL" id="MBB3971870.1"/>
    </source>
</evidence>
<feature type="transmembrane region" description="Helical" evidence="1">
    <location>
        <begin position="15"/>
        <end position="36"/>
    </location>
</feature>
<evidence type="ECO:0000256" key="1">
    <source>
        <dbReference type="SAM" id="Phobius"/>
    </source>
</evidence>
<keyword evidence="1" id="KW-1133">Transmembrane helix</keyword>
<protein>
    <recommendedName>
        <fullName evidence="4">DUF1499 domain-containing protein</fullName>
    </recommendedName>
</protein>
<organism evidence="2 3">
    <name type="scientific">Hansschlegelia beijingensis</name>
    <dbReference type="NCBI Taxonomy" id="1133344"/>
    <lineage>
        <taxon>Bacteria</taxon>
        <taxon>Pseudomonadati</taxon>
        <taxon>Pseudomonadota</taxon>
        <taxon>Alphaproteobacteria</taxon>
        <taxon>Hyphomicrobiales</taxon>
        <taxon>Methylopilaceae</taxon>
        <taxon>Hansschlegelia</taxon>
    </lineage>
</organism>
<name>A0A7W6GE63_9HYPH</name>
<keyword evidence="1" id="KW-0812">Transmembrane</keyword>
<evidence type="ECO:0000313" key="3">
    <source>
        <dbReference type="Proteomes" id="UP000528964"/>
    </source>
</evidence>
<feature type="transmembrane region" description="Helical" evidence="1">
    <location>
        <begin position="83"/>
        <end position="102"/>
    </location>
</feature>
<dbReference type="EMBL" id="JACIDR010000001">
    <property type="protein sequence ID" value="MBB3971870.1"/>
    <property type="molecule type" value="Genomic_DNA"/>
</dbReference>
<dbReference type="RefSeq" id="WP_183393713.1">
    <property type="nucleotide sequence ID" value="NZ_JACIDR010000001.1"/>
</dbReference>
<dbReference type="Pfam" id="PF07386">
    <property type="entry name" value="DUF1499"/>
    <property type="match status" value="1"/>
</dbReference>
<dbReference type="AlphaFoldDB" id="A0A7W6GE63"/>
<evidence type="ECO:0008006" key="4">
    <source>
        <dbReference type="Google" id="ProtNLM"/>
    </source>
</evidence>
<keyword evidence="3" id="KW-1185">Reference proteome</keyword>
<proteinExistence type="predicted"/>
<comment type="caution">
    <text evidence="2">The sequence shown here is derived from an EMBL/GenBank/DDBJ whole genome shotgun (WGS) entry which is preliminary data.</text>
</comment>
<gene>
    <name evidence="2" type="ORF">GGR24_000503</name>
</gene>